<sequence length="153" mass="17501">MPRIIRMPSTDVVRNGTKRRRFIEEMFRLYRAAGSPALREIEEWIRANDDLKGTASTETIRRILRGHVPPRWHTVEAIALAFFAASDLEPGQERWTDNINEPFSNMDALRQAWAEAVEEDPAASDPRVPNNFDDPWATAPRPAASNFNDEPPF</sequence>
<dbReference type="EMBL" id="BOMW01000112">
    <property type="protein sequence ID" value="GIF09892.1"/>
    <property type="molecule type" value="Genomic_DNA"/>
</dbReference>
<evidence type="ECO:0000313" key="3">
    <source>
        <dbReference type="Proteomes" id="UP000629619"/>
    </source>
</evidence>
<reference evidence="2" key="1">
    <citation type="submission" date="2021-01" db="EMBL/GenBank/DDBJ databases">
        <title>Whole genome shotgun sequence of Actinoplanes siamensis NBRC 109076.</title>
        <authorList>
            <person name="Komaki H."/>
            <person name="Tamura T."/>
        </authorList>
    </citation>
    <scope>NUCLEOTIDE SEQUENCE</scope>
    <source>
        <strain evidence="2">NBRC 109076</strain>
    </source>
</reference>
<proteinExistence type="predicted"/>
<feature type="region of interest" description="Disordered" evidence="1">
    <location>
        <begin position="116"/>
        <end position="153"/>
    </location>
</feature>
<evidence type="ECO:0000313" key="2">
    <source>
        <dbReference type="EMBL" id="GIF09892.1"/>
    </source>
</evidence>
<evidence type="ECO:0000256" key="1">
    <source>
        <dbReference type="SAM" id="MobiDB-lite"/>
    </source>
</evidence>
<gene>
    <name evidence="2" type="ORF">Asi03nite_74300</name>
</gene>
<organism evidence="2 3">
    <name type="scientific">Actinoplanes siamensis</name>
    <dbReference type="NCBI Taxonomy" id="1223317"/>
    <lineage>
        <taxon>Bacteria</taxon>
        <taxon>Bacillati</taxon>
        <taxon>Actinomycetota</taxon>
        <taxon>Actinomycetes</taxon>
        <taxon>Micromonosporales</taxon>
        <taxon>Micromonosporaceae</taxon>
        <taxon>Actinoplanes</taxon>
    </lineage>
</organism>
<comment type="caution">
    <text evidence="2">The sequence shown here is derived from an EMBL/GenBank/DDBJ whole genome shotgun (WGS) entry which is preliminary data.</text>
</comment>
<protein>
    <submittedName>
        <fullName evidence="2">Uncharacterized protein</fullName>
    </submittedName>
</protein>
<name>A0A919TPK7_9ACTN</name>
<accession>A0A919TPK7</accession>
<keyword evidence="3" id="KW-1185">Reference proteome</keyword>
<dbReference type="AlphaFoldDB" id="A0A919TPK7"/>
<dbReference type="Proteomes" id="UP000629619">
    <property type="component" value="Unassembled WGS sequence"/>
</dbReference>